<dbReference type="EMBL" id="JH159155">
    <property type="protein sequence ID" value="EGZ15565.1"/>
    <property type="molecule type" value="Genomic_DNA"/>
</dbReference>
<sequence>LALINAGTKAEQHIADYMRSIHPTRWSIFGNRTLGDNDKAYTERGWGEFPAYGSPKPLLRVRTTSVIEGENNALLWNNLRNSLVPEGFYRFCLRVMSVV</sequence>
<feature type="non-terminal residue" evidence="1">
    <location>
        <position position="99"/>
    </location>
</feature>
<dbReference type="RefSeq" id="XP_009529314.1">
    <property type="nucleotide sequence ID" value="XM_009531019.1"/>
</dbReference>
<organism evidence="1 2">
    <name type="scientific">Phytophthora sojae (strain P6497)</name>
    <name type="common">Soybean stem and root rot agent</name>
    <name type="synonym">Phytophthora megasperma f. sp. glycines</name>
    <dbReference type="NCBI Taxonomy" id="1094619"/>
    <lineage>
        <taxon>Eukaryota</taxon>
        <taxon>Sar</taxon>
        <taxon>Stramenopiles</taxon>
        <taxon>Oomycota</taxon>
        <taxon>Peronosporomycetes</taxon>
        <taxon>Peronosporales</taxon>
        <taxon>Peronosporaceae</taxon>
        <taxon>Phytophthora</taxon>
    </lineage>
</organism>
<name>G4ZKF5_PHYSP</name>
<dbReference type="Proteomes" id="UP000002640">
    <property type="component" value="Unassembled WGS sequence"/>
</dbReference>
<reference evidence="1 2" key="1">
    <citation type="journal article" date="2006" name="Science">
        <title>Phytophthora genome sequences uncover evolutionary origins and mechanisms of pathogenesis.</title>
        <authorList>
            <person name="Tyler B.M."/>
            <person name="Tripathy S."/>
            <person name="Zhang X."/>
            <person name="Dehal P."/>
            <person name="Jiang R.H."/>
            <person name="Aerts A."/>
            <person name="Arredondo F.D."/>
            <person name="Baxter L."/>
            <person name="Bensasson D."/>
            <person name="Beynon J.L."/>
            <person name="Chapman J."/>
            <person name="Damasceno C.M."/>
            <person name="Dorrance A.E."/>
            <person name="Dou D."/>
            <person name="Dickerman A.W."/>
            <person name="Dubchak I.L."/>
            <person name="Garbelotto M."/>
            <person name="Gijzen M."/>
            <person name="Gordon S.G."/>
            <person name="Govers F."/>
            <person name="Grunwald N.J."/>
            <person name="Huang W."/>
            <person name="Ivors K.L."/>
            <person name="Jones R.W."/>
            <person name="Kamoun S."/>
            <person name="Krampis K."/>
            <person name="Lamour K.H."/>
            <person name="Lee M.K."/>
            <person name="McDonald W.H."/>
            <person name="Medina M."/>
            <person name="Meijer H.J."/>
            <person name="Nordberg E.K."/>
            <person name="Maclean D.J."/>
            <person name="Ospina-Giraldo M.D."/>
            <person name="Morris P.F."/>
            <person name="Phuntumart V."/>
            <person name="Putnam N.H."/>
            <person name="Rash S."/>
            <person name="Rose J.K."/>
            <person name="Sakihama Y."/>
            <person name="Salamov A.A."/>
            <person name="Savidor A."/>
            <person name="Scheuring C.F."/>
            <person name="Smith B.M."/>
            <person name="Sobral B.W."/>
            <person name="Terry A."/>
            <person name="Torto-Alalibo T.A."/>
            <person name="Win J."/>
            <person name="Xu Z."/>
            <person name="Zhang H."/>
            <person name="Grigoriev I.V."/>
            <person name="Rokhsar D.S."/>
            <person name="Boore J.L."/>
        </authorList>
    </citation>
    <scope>NUCLEOTIDE SEQUENCE [LARGE SCALE GENOMIC DNA]</scope>
    <source>
        <strain evidence="1 2">P6497</strain>
    </source>
</reference>
<dbReference type="OMA" id="AYTERGW"/>
<dbReference type="InParanoid" id="G4ZKF5"/>
<gene>
    <name evidence="1" type="ORF">PHYSODRAFT_449267</name>
</gene>
<evidence type="ECO:0000313" key="2">
    <source>
        <dbReference type="Proteomes" id="UP000002640"/>
    </source>
</evidence>
<accession>G4ZKF5</accession>
<dbReference type="GeneID" id="20652891"/>
<dbReference type="KEGG" id="psoj:PHYSODRAFT_449267"/>
<protein>
    <submittedName>
        <fullName evidence="1">Uncharacterized protein</fullName>
    </submittedName>
</protein>
<evidence type="ECO:0000313" key="1">
    <source>
        <dbReference type="EMBL" id="EGZ15565.1"/>
    </source>
</evidence>
<dbReference type="AlphaFoldDB" id="G4ZKF5"/>
<keyword evidence="2" id="KW-1185">Reference proteome</keyword>
<feature type="non-terminal residue" evidence="1">
    <location>
        <position position="1"/>
    </location>
</feature>
<proteinExistence type="predicted"/>